<keyword evidence="2" id="KW-1185">Reference proteome</keyword>
<accession>U1WFJ9</accession>
<sequence>MELNRSPIYTCIWRKGRRLPTNTSNIGFGQQSMVQISRPAYSVEKKELHHR</sequence>
<proteinExistence type="predicted"/>
<dbReference type="AlphaFoldDB" id="U1WFJ9"/>
<dbReference type="STRING" id="649747.HMPREF0083_04588"/>
<organism evidence="1 2">
    <name type="scientific">Aneurinibacillus aneurinilyticus ATCC 12856</name>
    <dbReference type="NCBI Taxonomy" id="649747"/>
    <lineage>
        <taxon>Bacteria</taxon>
        <taxon>Bacillati</taxon>
        <taxon>Bacillota</taxon>
        <taxon>Bacilli</taxon>
        <taxon>Bacillales</taxon>
        <taxon>Paenibacillaceae</taxon>
        <taxon>Aneurinibacillus group</taxon>
        <taxon>Aneurinibacillus</taxon>
    </lineage>
</organism>
<dbReference type="EMBL" id="AWSJ01000283">
    <property type="protein sequence ID" value="ERI07304.1"/>
    <property type="molecule type" value="Genomic_DNA"/>
</dbReference>
<reference evidence="1 2" key="1">
    <citation type="submission" date="2013-08" db="EMBL/GenBank/DDBJ databases">
        <authorList>
            <person name="Weinstock G."/>
            <person name="Sodergren E."/>
            <person name="Wylie T."/>
            <person name="Fulton L."/>
            <person name="Fulton R."/>
            <person name="Fronick C."/>
            <person name="O'Laughlin M."/>
            <person name="Godfrey J."/>
            <person name="Miner T."/>
            <person name="Herter B."/>
            <person name="Appelbaum E."/>
            <person name="Cordes M."/>
            <person name="Lek S."/>
            <person name="Wollam A."/>
            <person name="Pepin K.H."/>
            <person name="Palsikar V.B."/>
            <person name="Mitreva M."/>
            <person name="Wilson R.K."/>
        </authorList>
    </citation>
    <scope>NUCLEOTIDE SEQUENCE [LARGE SCALE GENOMIC DNA]</scope>
    <source>
        <strain evidence="1 2">ATCC 12856</strain>
    </source>
</reference>
<dbReference type="HOGENOM" id="CLU_3094988_0_0_9"/>
<evidence type="ECO:0000313" key="1">
    <source>
        <dbReference type="EMBL" id="ERI07304.1"/>
    </source>
</evidence>
<gene>
    <name evidence="1" type="ORF">HMPREF0083_04588</name>
</gene>
<name>U1WFJ9_ANEAE</name>
<dbReference type="Proteomes" id="UP000016511">
    <property type="component" value="Unassembled WGS sequence"/>
</dbReference>
<protein>
    <submittedName>
        <fullName evidence="1">Uncharacterized protein</fullName>
    </submittedName>
</protein>
<comment type="caution">
    <text evidence="1">The sequence shown here is derived from an EMBL/GenBank/DDBJ whole genome shotgun (WGS) entry which is preliminary data.</text>
</comment>
<evidence type="ECO:0000313" key="2">
    <source>
        <dbReference type="Proteomes" id="UP000016511"/>
    </source>
</evidence>